<dbReference type="Pfam" id="PF00239">
    <property type="entry name" value="Resolvase"/>
    <property type="match status" value="1"/>
</dbReference>
<dbReference type="EMBL" id="CP124692">
    <property type="protein sequence ID" value="WGX77867.1"/>
    <property type="molecule type" value="Genomic_DNA"/>
</dbReference>
<proteinExistence type="inferred from homology"/>
<name>A0ABY8RAP1_PARBF</name>
<keyword evidence="3" id="KW-0614">Plasmid</keyword>
<evidence type="ECO:0000259" key="2">
    <source>
        <dbReference type="PROSITE" id="PS51736"/>
    </source>
</evidence>
<dbReference type="InterPro" id="IPR050639">
    <property type="entry name" value="SSR_resolvase"/>
</dbReference>
<dbReference type="PROSITE" id="PS51736">
    <property type="entry name" value="RECOMBINASES_3"/>
    <property type="match status" value="1"/>
</dbReference>
<keyword evidence="4" id="KW-1185">Reference proteome</keyword>
<evidence type="ECO:0000313" key="3">
    <source>
        <dbReference type="EMBL" id="WGX77867.1"/>
    </source>
</evidence>
<comment type="similarity">
    <text evidence="1">Belongs to the site-specific recombinase resolvase family.</text>
</comment>
<dbReference type="PANTHER" id="PTHR30461">
    <property type="entry name" value="DNA-INVERTASE FROM LAMBDOID PROPHAGE"/>
    <property type="match status" value="1"/>
</dbReference>
<protein>
    <submittedName>
        <fullName evidence="3">Recombinase family protein</fullName>
    </submittedName>
</protein>
<dbReference type="Gene3D" id="3.40.50.1390">
    <property type="entry name" value="Resolvase, N-terminal catalytic domain"/>
    <property type="match status" value="1"/>
</dbReference>
<accession>A0ABY8RAP1</accession>
<dbReference type="InterPro" id="IPR006119">
    <property type="entry name" value="Resolv_N"/>
</dbReference>
<dbReference type="InterPro" id="IPR036162">
    <property type="entry name" value="Resolvase-like_N_sf"/>
</dbReference>
<evidence type="ECO:0000313" key="4">
    <source>
        <dbReference type="Proteomes" id="UP001239169"/>
    </source>
</evidence>
<organism evidence="3 4">
    <name type="scientific">Paraclostridium bifermentans</name>
    <name type="common">Clostridium bifermentans</name>
    <dbReference type="NCBI Taxonomy" id="1490"/>
    <lineage>
        <taxon>Bacteria</taxon>
        <taxon>Bacillati</taxon>
        <taxon>Bacillota</taxon>
        <taxon>Clostridia</taxon>
        <taxon>Peptostreptococcales</taxon>
        <taxon>Peptostreptococcaceae</taxon>
        <taxon>Paraclostridium</taxon>
    </lineage>
</organism>
<gene>
    <name evidence="3" type="ORF">QJS64_21875</name>
</gene>
<dbReference type="PANTHER" id="PTHR30461:SF26">
    <property type="entry name" value="RESOLVASE HOMOLOG YNEB"/>
    <property type="match status" value="1"/>
</dbReference>
<evidence type="ECO:0000256" key="1">
    <source>
        <dbReference type="ARBA" id="ARBA00009913"/>
    </source>
</evidence>
<dbReference type="SUPFAM" id="SSF53041">
    <property type="entry name" value="Resolvase-like"/>
    <property type="match status" value="1"/>
</dbReference>
<dbReference type="Proteomes" id="UP001239169">
    <property type="component" value="Plasmid unnamed7"/>
</dbReference>
<sequence>MRKFFYARISTKDQTLERQIVEAKKLGIDESYIFLEVASGKDFKRPEYQLLKRMLREGDVLYIKSLDRLGRNKQMILDEWNELVKVKKVDIVILDMPLLDTTKYKDMNGLENLISDIILQLLSYMAEDERLRTKERQREGIKIAREKGIQFGRRKIDPGEKFEEVYKQWKLGEITAVKAMEILELKSNTFYRRVKEYESKISNENKLYNS</sequence>
<dbReference type="CDD" id="cd03768">
    <property type="entry name" value="SR_ResInv"/>
    <property type="match status" value="1"/>
</dbReference>
<reference evidence="3 4" key="1">
    <citation type="submission" date="2023-04" db="EMBL/GenBank/DDBJ databases">
        <title>Bacteria Genome Submission.</title>
        <authorList>
            <person name="Isaac P."/>
        </authorList>
    </citation>
    <scope>NUCLEOTIDE SEQUENCE [LARGE SCALE GENOMIC DNA]</scope>
    <source>
        <strain evidence="3 4">SampleS7P1</strain>
        <plasmid evidence="3 4">unnamed7</plasmid>
    </source>
</reference>
<dbReference type="SMART" id="SM00857">
    <property type="entry name" value="Resolvase"/>
    <property type="match status" value="1"/>
</dbReference>
<feature type="domain" description="Resolvase/invertase-type recombinase catalytic" evidence="2">
    <location>
        <begin position="2"/>
        <end position="148"/>
    </location>
</feature>
<geneLocation type="plasmid" evidence="3 4">
    <name>unnamed7</name>
</geneLocation>